<reference evidence="1 2" key="1">
    <citation type="submission" date="2018-01" db="EMBL/GenBank/DDBJ databases">
        <title>Complete genome sequence of Streptomyces lunaelactis MM109T, a Ferroverdin A producer isolated from cave moonmilk deposits.</title>
        <authorList>
            <person name="Naome A."/>
            <person name="Martinet L."/>
            <person name="Maciejewska M."/>
            <person name="Anderssen S."/>
            <person name="Adam D."/>
            <person name="Tenconi E."/>
            <person name="Deflandre B."/>
            <person name="Arguelles-Arias A."/>
            <person name="Calusinska M."/>
            <person name="Copieters W."/>
            <person name="Karim L."/>
            <person name="Hanikenne M."/>
            <person name="Baurain D."/>
            <person name="van Wezel G."/>
            <person name="Smargiasso N."/>
            <person name="de Pauw E."/>
            <person name="Delfosse P."/>
            <person name="Rigali S."/>
        </authorList>
    </citation>
    <scope>NUCLEOTIDE SEQUENCE [LARGE SCALE GENOMIC DNA]</scope>
    <source>
        <strain evidence="1 2">MM109</strain>
    </source>
</reference>
<organism evidence="1 2">
    <name type="scientific">Streptomyces lunaelactis</name>
    <dbReference type="NCBI Taxonomy" id="1535768"/>
    <lineage>
        <taxon>Bacteria</taxon>
        <taxon>Bacillati</taxon>
        <taxon>Actinomycetota</taxon>
        <taxon>Actinomycetes</taxon>
        <taxon>Kitasatosporales</taxon>
        <taxon>Streptomycetaceae</taxon>
        <taxon>Streptomyces</taxon>
    </lineage>
</organism>
<gene>
    <name evidence="1" type="ORF">SLUN_30125</name>
</gene>
<dbReference type="RefSeq" id="WP_108153118.1">
    <property type="nucleotide sequence ID" value="NZ_CP026304.1"/>
</dbReference>
<sequence length="314" mass="34576">MELFPPIPLAEWQDTKETLHRFTQVVGKIRLVASARRNHWWNVPFHLTGRGMTTRPMGQLDGSPVFTIDFDFVDHRLVLATLDGGARSFPLVGQSVASFYRNTLAALNSLGVQVKLDIPSPFDLPDAGRPFAEDTEHAAYDPVRAGRYWQVLSQVALVLEEFAAGYSGKASPVHHFWHSLDIAHTRFSGRRVDQPPQVDPVSREAYSRELISFGFWFGDDTYAEPAFYSYTAPEPAALTGEPLEPASALWVARNNTHLAVLPYDAARAASDPRAAVLGFYESAYQAGAGLAGWDITRLASPGGITDPQLAVPRV</sequence>
<evidence type="ECO:0000313" key="1">
    <source>
        <dbReference type="EMBL" id="AVZ75830.1"/>
    </source>
</evidence>
<dbReference type="Pfam" id="PF19459">
    <property type="entry name" value="DUF5996"/>
    <property type="match status" value="1"/>
</dbReference>
<dbReference type="InterPro" id="IPR046038">
    <property type="entry name" value="DUF5996"/>
</dbReference>
<dbReference type="EMBL" id="CP026304">
    <property type="protein sequence ID" value="AVZ75830.1"/>
    <property type="molecule type" value="Genomic_DNA"/>
</dbReference>
<dbReference type="AlphaFoldDB" id="A0A2R4T9M1"/>
<keyword evidence="2" id="KW-1185">Reference proteome</keyword>
<dbReference type="OrthoDB" id="9800945at2"/>
<name>A0A2R4T9M1_9ACTN</name>
<evidence type="ECO:0000313" key="2">
    <source>
        <dbReference type="Proteomes" id="UP000244201"/>
    </source>
</evidence>
<accession>A0A2R4T9M1</accession>
<proteinExistence type="predicted"/>
<protein>
    <recommendedName>
        <fullName evidence="3">Ava_C0101 and related proteins</fullName>
    </recommendedName>
</protein>
<dbReference type="KEGG" id="slk:SLUN_30125"/>
<evidence type="ECO:0008006" key="3">
    <source>
        <dbReference type="Google" id="ProtNLM"/>
    </source>
</evidence>
<dbReference type="Proteomes" id="UP000244201">
    <property type="component" value="Chromosome"/>
</dbReference>
<dbReference type="GeneID" id="55659508"/>